<dbReference type="InterPro" id="IPR036821">
    <property type="entry name" value="Peptide_deformylase_sf"/>
</dbReference>
<dbReference type="SUPFAM" id="SSF56420">
    <property type="entry name" value="Peptide deformylase"/>
    <property type="match status" value="1"/>
</dbReference>
<comment type="caution">
    <text evidence="3">The sequence shown here is derived from an EMBL/GenBank/DDBJ whole genome shotgun (WGS) entry which is preliminary data.</text>
</comment>
<dbReference type="CDD" id="cd00487">
    <property type="entry name" value="Pep_deformylase"/>
    <property type="match status" value="1"/>
</dbReference>
<dbReference type="PRINTS" id="PR01576">
    <property type="entry name" value="PDEFORMYLASE"/>
</dbReference>
<feature type="active site" evidence="2">
    <location>
        <position position="134"/>
    </location>
</feature>
<dbReference type="HAMAP" id="MF_00163">
    <property type="entry name" value="Pep_deformylase"/>
    <property type="match status" value="1"/>
</dbReference>
<evidence type="ECO:0000256" key="2">
    <source>
        <dbReference type="HAMAP-Rule" id="MF_00163"/>
    </source>
</evidence>
<dbReference type="Proteomes" id="UP000519897">
    <property type="component" value="Unassembled WGS sequence"/>
</dbReference>
<proteinExistence type="inferred from homology"/>
<gene>
    <name evidence="3" type="ORF">GGQ72_000722</name>
</gene>
<protein>
    <recommendedName>
        <fullName evidence="2">Peptide deformylase-like</fullName>
    </recommendedName>
    <alternativeName>
        <fullName evidence="2">Polypeptide deformylase-like</fullName>
    </alternativeName>
</protein>
<comment type="similarity">
    <text evidence="1 2">Belongs to the polypeptide deformylase family.</text>
</comment>
<dbReference type="Gene3D" id="3.90.45.10">
    <property type="entry name" value="Peptide deformylase"/>
    <property type="match status" value="1"/>
</dbReference>
<name>A0A7W6LF83_9HYPH</name>
<evidence type="ECO:0000256" key="1">
    <source>
        <dbReference type="ARBA" id="ARBA00010759"/>
    </source>
</evidence>
<dbReference type="PANTHER" id="PTHR10458:SF22">
    <property type="entry name" value="PEPTIDE DEFORMYLASE"/>
    <property type="match status" value="1"/>
</dbReference>
<dbReference type="PANTHER" id="PTHR10458">
    <property type="entry name" value="PEPTIDE DEFORMYLASE"/>
    <property type="match status" value="1"/>
</dbReference>
<dbReference type="GO" id="GO:0042586">
    <property type="term" value="F:peptide deformylase activity"/>
    <property type="evidence" value="ECO:0007669"/>
    <property type="project" value="InterPro"/>
</dbReference>
<comment type="caution">
    <text evidence="2">Lacks conserved residue(s) required for the propagation of feature annotation.</text>
</comment>
<dbReference type="NCBIfam" id="NF009484">
    <property type="entry name" value="PRK12846.1-5"/>
    <property type="match status" value="1"/>
</dbReference>
<dbReference type="EMBL" id="JACIEC010000001">
    <property type="protein sequence ID" value="MBB4142223.1"/>
    <property type="molecule type" value="Genomic_DNA"/>
</dbReference>
<accession>A0A7W6LF83</accession>
<dbReference type="Pfam" id="PF01327">
    <property type="entry name" value="Pep_deformylase"/>
    <property type="match status" value="1"/>
</dbReference>
<dbReference type="InterPro" id="IPR023635">
    <property type="entry name" value="Peptide_deformylase"/>
</dbReference>
<dbReference type="AlphaFoldDB" id="A0A7W6LF83"/>
<keyword evidence="3" id="KW-0378">Hydrolase</keyword>
<dbReference type="NCBIfam" id="NF001159">
    <property type="entry name" value="PRK00150.1-3"/>
    <property type="match status" value="1"/>
</dbReference>
<evidence type="ECO:0000313" key="4">
    <source>
        <dbReference type="Proteomes" id="UP000519897"/>
    </source>
</evidence>
<dbReference type="NCBIfam" id="TIGR00079">
    <property type="entry name" value="pept_deformyl"/>
    <property type="match status" value="1"/>
</dbReference>
<organism evidence="3 4">
    <name type="scientific">Rhizobium rhizoryzae</name>
    <dbReference type="NCBI Taxonomy" id="451876"/>
    <lineage>
        <taxon>Bacteria</taxon>
        <taxon>Pseudomonadati</taxon>
        <taxon>Pseudomonadota</taxon>
        <taxon>Alphaproteobacteria</taxon>
        <taxon>Hyphomicrobiales</taxon>
        <taxon>Rhizobiaceae</taxon>
        <taxon>Rhizobium/Agrobacterium group</taxon>
        <taxon>Rhizobium</taxon>
    </lineage>
</organism>
<keyword evidence="4" id="KW-1185">Reference proteome</keyword>
<dbReference type="RefSeq" id="WP_165136026.1">
    <property type="nucleotide sequence ID" value="NZ_CP049250.1"/>
</dbReference>
<sequence length="165" mass="18757">MAVRTILRYPDPLLSRPCARVSSFDAQLKNLCDDLLDTMRAAPGVGITAAHIGVDQRVSVIQLAPDQPLYIHINPEIVSASGDLQRFTEGSVSMPGMTDDVERPSRIEFRYQDLEGQIFTDHAEGFLATCIQHEIDQLDGIFWIRKLSRLKRDRLLKKWEKHSVR</sequence>
<dbReference type="PIRSF" id="PIRSF004749">
    <property type="entry name" value="Pep_def"/>
    <property type="match status" value="1"/>
</dbReference>
<evidence type="ECO:0000313" key="3">
    <source>
        <dbReference type="EMBL" id="MBB4142223.1"/>
    </source>
</evidence>
<reference evidence="3 4" key="1">
    <citation type="submission" date="2020-08" db="EMBL/GenBank/DDBJ databases">
        <title>Genomic Encyclopedia of Type Strains, Phase IV (KMG-IV): sequencing the most valuable type-strain genomes for metagenomic binning, comparative biology and taxonomic classification.</title>
        <authorList>
            <person name="Goeker M."/>
        </authorList>
    </citation>
    <scope>NUCLEOTIDE SEQUENCE [LARGE SCALE GENOMIC DNA]</scope>
    <source>
        <strain evidence="3 4">DSM 29514</strain>
    </source>
</reference>